<organism evidence="2 3">
    <name type="scientific">Spartinivicinus poritis</name>
    <dbReference type="NCBI Taxonomy" id="2994640"/>
    <lineage>
        <taxon>Bacteria</taxon>
        <taxon>Pseudomonadati</taxon>
        <taxon>Pseudomonadota</taxon>
        <taxon>Gammaproteobacteria</taxon>
        <taxon>Oceanospirillales</taxon>
        <taxon>Zooshikellaceae</taxon>
        <taxon>Spartinivicinus</taxon>
    </lineage>
</organism>
<evidence type="ECO:0000256" key="1">
    <source>
        <dbReference type="ARBA" id="ARBA00023172"/>
    </source>
</evidence>
<comment type="caution">
    <text evidence="2">The sequence shown here is derived from an EMBL/GenBank/DDBJ whole genome shotgun (WGS) entry which is preliminary data.</text>
</comment>
<evidence type="ECO:0000313" key="3">
    <source>
        <dbReference type="Proteomes" id="UP001528823"/>
    </source>
</evidence>
<accession>A0ABT5UHD7</accession>
<sequence length="69" mass="8232">MRDKTNLFKGQKARECPTFHEIRSLGGYLYEKAGYGKSTIRRLMGHTEEYMTNYYWKVTQNDGPMYQQN</sequence>
<dbReference type="Proteomes" id="UP001528823">
    <property type="component" value="Unassembled WGS sequence"/>
</dbReference>
<protein>
    <recommendedName>
        <fullName evidence="4">Tyr recombinase domain-containing protein</fullName>
    </recommendedName>
</protein>
<proteinExistence type="predicted"/>
<dbReference type="InterPro" id="IPR013762">
    <property type="entry name" value="Integrase-like_cat_sf"/>
</dbReference>
<gene>
    <name evidence="2" type="ORF">ORQ98_27795</name>
</gene>
<evidence type="ECO:0000313" key="2">
    <source>
        <dbReference type="EMBL" id="MDE1465773.1"/>
    </source>
</evidence>
<keyword evidence="3" id="KW-1185">Reference proteome</keyword>
<reference evidence="2 3" key="1">
    <citation type="submission" date="2022-11" db="EMBL/GenBank/DDBJ databases">
        <title>Spartinivicinus poritis sp. nov., isolated from scleractinian coral Porites lutea.</title>
        <authorList>
            <person name="Zhang G."/>
            <person name="Cai L."/>
            <person name="Wei Q."/>
        </authorList>
    </citation>
    <scope>NUCLEOTIDE SEQUENCE [LARGE SCALE GENOMIC DNA]</scope>
    <source>
        <strain evidence="2 3">A2-2</strain>
    </source>
</reference>
<dbReference type="SUPFAM" id="SSF56349">
    <property type="entry name" value="DNA breaking-rejoining enzymes"/>
    <property type="match status" value="1"/>
</dbReference>
<keyword evidence="1" id="KW-0233">DNA recombination</keyword>
<dbReference type="Gene3D" id="1.10.443.10">
    <property type="entry name" value="Intergrase catalytic core"/>
    <property type="match status" value="1"/>
</dbReference>
<dbReference type="InterPro" id="IPR011010">
    <property type="entry name" value="DNA_brk_join_enz"/>
</dbReference>
<dbReference type="EMBL" id="JAPMOU010000084">
    <property type="protein sequence ID" value="MDE1465773.1"/>
    <property type="molecule type" value="Genomic_DNA"/>
</dbReference>
<evidence type="ECO:0008006" key="4">
    <source>
        <dbReference type="Google" id="ProtNLM"/>
    </source>
</evidence>
<name>A0ABT5UHD7_9GAMM</name>
<dbReference type="RefSeq" id="WP_274692077.1">
    <property type="nucleotide sequence ID" value="NZ_JAPMOU010000084.1"/>
</dbReference>